<dbReference type="InterPro" id="IPR021109">
    <property type="entry name" value="Peptidase_aspartic_dom_sf"/>
</dbReference>
<feature type="compositionally biased region" description="Low complexity" evidence="1">
    <location>
        <begin position="164"/>
        <end position="173"/>
    </location>
</feature>
<dbReference type="InterPro" id="IPR013218">
    <property type="entry name" value="Dsn1/Mis13"/>
</dbReference>
<reference evidence="2 3" key="1">
    <citation type="journal article" date="2016" name="Genome Biol. Evol.">
        <title>Divergent and convergent evolution of fungal pathogenicity.</title>
        <authorList>
            <person name="Shang Y."/>
            <person name="Xiao G."/>
            <person name="Zheng P."/>
            <person name="Cen K."/>
            <person name="Zhan S."/>
            <person name="Wang C."/>
        </authorList>
    </citation>
    <scope>NUCLEOTIDE SEQUENCE [LARGE SCALE GENOMIC DNA]</scope>
    <source>
        <strain evidence="2 3">ARSEF 7405</strain>
    </source>
</reference>
<feature type="region of interest" description="Disordered" evidence="1">
    <location>
        <begin position="39"/>
        <end position="284"/>
    </location>
</feature>
<evidence type="ECO:0000313" key="2">
    <source>
        <dbReference type="EMBL" id="KZZ91601.1"/>
    </source>
</evidence>
<dbReference type="Gene3D" id="2.40.70.10">
    <property type="entry name" value="Acid Proteases"/>
    <property type="match status" value="1"/>
</dbReference>
<dbReference type="VEuPathDB" id="FungiDB:AAP_03307"/>
<feature type="compositionally biased region" description="Low complexity" evidence="1">
    <location>
        <begin position="670"/>
        <end position="681"/>
    </location>
</feature>
<feature type="compositionally biased region" description="Low complexity" evidence="1">
    <location>
        <begin position="249"/>
        <end position="282"/>
    </location>
</feature>
<feature type="compositionally biased region" description="Acidic residues" evidence="1">
    <location>
        <begin position="782"/>
        <end position="795"/>
    </location>
</feature>
<feature type="compositionally biased region" description="Basic and acidic residues" evidence="1">
    <location>
        <begin position="191"/>
        <end position="204"/>
    </location>
</feature>
<feature type="region of interest" description="Disordered" evidence="1">
    <location>
        <begin position="670"/>
        <end position="703"/>
    </location>
</feature>
<dbReference type="GO" id="GO:0000444">
    <property type="term" value="C:MIS12/MIND type complex"/>
    <property type="evidence" value="ECO:0007669"/>
    <property type="project" value="InterPro"/>
</dbReference>
<dbReference type="PANTHER" id="PTHR14778">
    <property type="entry name" value="KINETOCHORE-ASSOCIATED PROTEIN DSN1 HOMOLOG"/>
    <property type="match status" value="1"/>
</dbReference>
<feature type="compositionally biased region" description="Low complexity" evidence="1">
    <location>
        <begin position="689"/>
        <end position="703"/>
    </location>
</feature>
<dbReference type="CDD" id="cd00303">
    <property type="entry name" value="retropepsin_like"/>
    <property type="match status" value="1"/>
</dbReference>
<name>A0A167YPM1_9EURO</name>
<comment type="caution">
    <text evidence="2">The sequence shown here is derived from an EMBL/GenBank/DDBJ whole genome shotgun (WGS) entry which is preliminary data.</text>
</comment>
<dbReference type="AlphaFoldDB" id="A0A167YPM1"/>
<feature type="region of interest" description="Disordered" evidence="1">
    <location>
        <begin position="770"/>
        <end position="797"/>
    </location>
</feature>
<sequence>MTTVLQRSLRSSTDSLGSLDHYHGHFDIPATLLQNVELGMPATRGKGGGKKKTKTQPQTELAPSSDGFSSDIRSKSKSKSKASTTKKGKGKTKRKAADYEDEDDGFTFSRAVPQSQSQPAKKAKSSAAVVEGQGEEYDIPRSSEAGNMPPPKKPAAKRGRPPKKASSSTTTATVELPERPANGRTLRRHSREAAQSESQQREPQPEQPSEPSRTTKSTSTSTKRTSRKRTASPTQMPQQPPSRIPQPPSLSSSRSKQQQSIRSSSPRYPQQQQQQPQQQQQQHTPTYQYMNNVSIEPTPQKIALPFADTPVMRKNKEMRMKNNKKAASAARRYPREESLNTVGLGLLLFRASLGRRRIHEGKALLDCGATDNFVDERVLTHFRATKVIPDRVPIRLPQNHILYATGRAKFPVQLGTFRFDLTALIVPNLGYDVILGRPWFVKSMPDIDWRTGDVSLVAPSTQRKHTLHAAPPGAPEIALSTIAGIELISPSQVDPLPHDEVRTEEFYKHIEGEGLPEPRRMRQLLTWCAMRAIVQAHAVDVAEDEKGAVLAARIIEDEIIKEFSIRSELSDWFGREDSTDAASSTVTRRPNPKNEQNSEKIRELEAQIEKLRREKEMLRTLMSQVPSIPEVYTPKKEDNDGESEKEIYTPSVSRVDTSLLDPVQQQIVASLSLPLPSSTTKPPDESTTDAEPSTTSTTSTSTSTAIENIDTSISAITARLSRLTTSLLPTIDSFAQGIHNIELYRSVADDTAGKILGVCARKLEARDRARKAAARRKAGGGNEEDDEGDLGEDIDGEGRRDDVVAVLGALSRLERLS</sequence>
<feature type="region of interest" description="Disordered" evidence="1">
    <location>
        <begin position="576"/>
        <end position="599"/>
    </location>
</feature>
<feature type="compositionally biased region" description="Polar residues" evidence="1">
    <location>
        <begin position="56"/>
        <end position="68"/>
    </location>
</feature>
<evidence type="ECO:0000256" key="1">
    <source>
        <dbReference type="SAM" id="MobiDB-lite"/>
    </source>
</evidence>
<dbReference type="Proteomes" id="UP000242877">
    <property type="component" value="Unassembled WGS sequence"/>
</dbReference>
<feature type="compositionally biased region" description="Low complexity" evidence="1">
    <location>
        <begin position="113"/>
        <end position="128"/>
    </location>
</feature>
<dbReference type="GO" id="GO:0007059">
    <property type="term" value="P:chromosome segregation"/>
    <property type="evidence" value="ECO:0007669"/>
    <property type="project" value="InterPro"/>
</dbReference>
<dbReference type="GO" id="GO:0051301">
    <property type="term" value="P:cell division"/>
    <property type="evidence" value="ECO:0007669"/>
    <property type="project" value="InterPro"/>
</dbReference>
<gene>
    <name evidence="2" type="ORF">AAP_03307</name>
</gene>
<dbReference type="OrthoDB" id="3364649at2759"/>
<feature type="compositionally biased region" description="Low complexity" evidence="1">
    <location>
        <begin position="205"/>
        <end position="223"/>
    </location>
</feature>
<proteinExistence type="predicted"/>
<feature type="compositionally biased region" description="Pro residues" evidence="1">
    <location>
        <begin position="238"/>
        <end position="248"/>
    </location>
</feature>
<keyword evidence="3" id="KW-1185">Reference proteome</keyword>
<dbReference type="Pfam" id="PF08202">
    <property type="entry name" value="MIS13"/>
    <property type="match status" value="1"/>
</dbReference>
<feature type="compositionally biased region" description="Basic residues" evidence="1">
    <location>
        <begin position="154"/>
        <end position="163"/>
    </location>
</feature>
<feature type="compositionally biased region" description="Basic residues" evidence="1">
    <location>
        <begin position="75"/>
        <end position="94"/>
    </location>
</feature>
<organism evidence="2 3">
    <name type="scientific">Ascosphaera apis ARSEF 7405</name>
    <dbReference type="NCBI Taxonomy" id="392613"/>
    <lineage>
        <taxon>Eukaryota</taxon>
        <taxon>Fungi</taxon>
        <taxon>Dikarya</taxon>
        <taxon>Ascomycota</taxon>
        <taxon>Pezizomycotina</taxon>
        <taxon>Eurotiomycetes</taxon>
        <taxon>Eurotiomycetidae</taxon>
        <taxon>Onygenales</taxon>
        <taxon>Ascosphaeraceae</taxon>
        <taxon>Ascosphaera</taxon>
    </lineage>
</organism>
<protein>
    <submittedName>
        <fullName evidence="2">Mis12-Mtw1 family protein</fullName>
    </submittedName>
</protein>
<accession>A0A167YPM1</accession>
<dbReference type="EMBL" id="AZGZ01000013">
    <property type="protein sequence ID" value="KZZ91601.1"/>
    <property type="molecule type" value="Genomic_DNA"/>
</dbReference>
<dbReference type="PANTHER" id="PTHR14778:SF2">
    <property type="entry name" value="KINETOCHORE-ASSOCIATED PROTEIN DSN1 HOMOLOG"/>
    <property type="match status" value="1"/>
</dbReference>
<evidence type="ECO:0000313" key="3">
    <source>
        <dbReference type="Proteomes" id="UP000242877"/>
    </source>
</evidence>